<feature type="domain" description="MacB-like periplasmic core" evidence="8">
    <location>
        <begin position="20"/>
        <end position="234"/>
    </location>
</feature>
<comment type="caution">
    <text evidence="9">The sequence shown here is derived from an EMBL/GenBank/DDBJ whole genome shotgun (WGS) entry which is preliminary data.</text>
</comment>
<dbReference type="Proteomes" id="UP000326903">
    <property type="component" value="Unassembled WGS sequence"/>
</dbReference>
<feature type="transmembrane region" description="Helical" evidence="6">
    <location>
        <begin position="21"/>
        <end position="42"/>
    </location>
</feature>
<dbReference type="InterPro" id="IPR050250">
    <property type="entry name" value="Macrolide_Exporter_MacB"/>
</dbReference>
<keyword evidence="10" id="KW-1185">Reference proteome</keyword>
<dbReference type="Pfam" id="PF12704">
    <property type="entry name" value="MacB_PCD"/>
    <property type="match status" value="2"/>
</dbReference>
<feature type="transmembrane region" description="Helical" evidence="6">
    <location>
        <begin position="725"/>
        <end position="751"/>
    </location>
</feature>
<dbReference type="RefSeq" id="WP_150412992.1">
    <property type="nucleotide sequence ID" value="NZ_VYQF01000001.1"/>
</dbReference>
<protein>
    <submittedName>
        <fullName evidence="9">FtsX-like permease family protein</fullName>
    </submittedName>
</protein>
<dbReference type="InterPro" id="IPR025857">
    <property type="entry name" value="MacB_PCD"/>
</dbReference>
<feature type="transmembrane region" description="Helical" evidence="6">
    <location>
        <begin position="291"/>
        <end position="313"/>
    </location>
</feature>
<feature type="domain" description="ABC3 transporter permease C-terminal" evidence="7">
    <location>
        <begin position="297"/>
        <end position="413"/>
    </location>
</feature>
<sequence>MIKNFFKIALRNLRKNEAFSFINIFGLAIGLTCFMFIAVFVYNELNYDRYPADARNIYRVILSVTGNGDVAVYPDVDMGVGEGMKAAYPEIKALTRVSAASDFVQYDDKQFKEDHMAFADSNFLHFFSIPLLKGNDADALVEPNSVVITKTLAKKYFGDENPIGKTLAIGIRKDPYKVTGVIDKVPDDSHFHFDAFLSLSTWHITNKTWSNLGPYTYLLLDKNADPKKLEAKFPQLVAEHVVPEVQHDMGVSLAEVQKSVNTFVFSLQPLTRIHLHSNTKYELEPGGDIQYVYIFSALAIFILLLACVNFTNLSTARAFKRAREVGIRKVLGSVKKQLVLQFLSESVLLTLFAMLCAFALLFLLLPYFNQLANKNIDFGFFLNYKSILAMFCVSMFAGLLAGIYPAFFLSSFNTIKVLKGSAHTQGSHRRPLRSSLVVFQFFVSIALIIATIIVYQQLHFMQNKKLGYDKEQVLYLQDARLLGKNQYAFEQKMLQDSRVVSASISRYVPGGMMMDGTEIYPKDENGNGTEIHGNIYHIDYDYLKTLGIKIIQGRNFSTDFPTDSSSGVIINQAAVRELGWSGQNVIGKTIVRSGQKQYNVVGVVADFNYASVKQKVAPMMLLLGGNFGGLIFKIKTTDVKGFLADLKKQWDAFNPEGPLGYTFLDENFAKLYASEIRTQQSFSAFAIIAIIIASLGLFGLSAFVIEQRTKEIGIRKVLGASVQNVLLLVSKEFLLLVSIAFIISIPVTWWVMHTWLQDFDYRIQISVWVFITAGVLAILIALLTVSFQAIKAAVANPVKSLRTE</sequence>
<evidence type="ECO:0000256" key="4">
    <source>
        <dbReference type="ARBA" id="ARBA00022989"/>
    </source>
</evidence>
<feature type="transmembrane region" description="Helical" evidence="6">
    <location>
        <begin position="763"/>
        <end position="785"/>
    </location>
</feature>
<comment type="subcellular location">
    <subcellularLocation>
        <location evidence="1">Cell membrane</location>
        <topology evidence="1">Multi-pass membrane protein</topology>
    </subcellularLocation>
</comment>
<reference evidence="9 10" key="1">
    <citation type="submission" date="2019-09" db="EMBL/GenBank/DDBJ databases">
        <title>Draft genome sequence of Ginsengibacter sp. BR5-29.</title>
        <authorList>
            <person name="Im W.-T."/>
        </authorList>
    </citation>
    <scope>NUCLEOTIDE SEQUENCE [LARGE SCALE GENOMIC DNA]</scope>
    <source>
        <strain evidence="9 10">BR5-29</strain>
    </source>
</reference>
<dbReference type="AlphaFoldDB" id="A0A5J5IKI9"/>
<keyword evidence="3 6" id="KW-0812">Transmembrane</keyword>
<dbReference type="GO" id="GO:0022857">
    <property type="term" value="F:transmembrane transporter activity"/>
    <property type="evidence" value="ECO:0007669"/>
    <property type="project" value="TreeGrafter"/>
</dbReference>
<evidence type="ECO:0000313" key="9">
    <source>
        <dbReference type="EMBL" id="KAA9040903.1"/>
    </source>
</evidence>
<evidence type="ECO:0000256" key="2">
    <source>
        <dbReference type="ARBA" id="ARBA00022475"/>
    </source>
</evidence>
<dbReference type="InterPro" id="IPR003838">
    <property type="entry name" value="ABC3_permease_C"/>
</dbReference>
<evidence type="ECO:0000256" key="5">
    <source>
        <dbReference type="ARBA" id="ARBA00023136"/>
    </source>
</evidence>
<feature type="transmembrane region" description="Helical" evidence="6">
    <location>
        <begin position="388"/>
        <end position="415"/>
    </location>
</feature>
<feature type="domain" description="MacB-like periplasmic core" evidence="8">
    <location>
        <begin position="443"/>
        <end position="607"/>
    </location>
</feature>
<feature type="domain" description="ABC3 transporter permease C-terminal" evidence="7">
    <location>
        <begin position="684"/>
        <end position="796"/>
    </location>
</feature>
<dbReference type="Pfam" id="PF02687">
    <property type="entry name" value="FtsX"/>
    <property type="match status" value="2"/>
</dbReference>
<dbReference type="PANTHER" id="PTHR30572">
    <property type="entry name" value="MEMBRANE COMPONENT OF TRANSPORTER-RELATED"/>
    <property type="match status" value="1"/>
</dbReference>
<proteinExistence type="predicted"/>
<evidence type="ECO:0000256" key="6">
    <source>
        <dbReference type="SAM" id="Phobius"/>
    </source>
</evidence>
<evidence type="ECO:0000259" key="8">
    <source>
        <dbReference type="Pfam" id="PF12704"/>
    </source>
</evidence>
<keyword evidence="2" id="KW-1003">Cell membrane</keyword>
<dbReference type="EMBL" id="VYQF01000001">
    <property type="protein sequence ID" value="KAA9040903.1"/>
    <property type="molecule type" value="Genomic_DNA"/>
</dbReference>
<dbReference type="GO" id="GO:0005886">
    <property type="term" value="C:plasma membrane"/>
    <property type="evidence" value="ECO:0007669"/>
    <property type="project" value="UniProtKB-SubCell"/>
</dbReference>
<evidence type="ECO:0000256" key="1">
    <source>
        <dbReference type="ARBA" id="ARBA00004651"/>
    </source>
</evidence>
<keyword evidence="5 6" id="KW-0472">Membrane</keyword>
<accession>A0A5J5IKI9</accession>
<feature type="transmembrane region" description="Helical" evidence="6">
    <location>
        <begin position="346"/>
        <end position="368"/>
    </location>
</feature>
<feature type="transmembrane region" description="Helical" evidence="6">
    <location>
        <begin position="682"/>
        <end position="705"/>
    </location>
</feature>
<evidence type="ECO:0000313" key="10">
    <source>
        <dbReference type="Proteomes" id="UP000326903"/>
    </source>
</evidence>
<dbReference type="PANTHER" id="PTHR30572:SF18">
    <property type="entry name" value="ABC-TYPE MACROLIDE FAMILY EXPORT SYSTEM PERMEASE COMPONENT 2"/>
    <property type="match status" value="1"/>
</dbReference>
<evidence type="ECO:0000259" key="7">
    <source>
        <dbReference type="Pfam" id="PF02687"/>
    </source>
</evidence>
<evidence type="ECO:0000256" key="3">
    <source>
        <dbReference type="ARBA" id="ARBA00022692"/>
    </source>
</evidence>
<gene>
    <name evidence="9" type="ORF">FW778_02370</name>
</gene>
<organism evidence="9 10">
    <name type="scientific">Ginsengibacter hankyongi</name>
    <dbReference type="NCBI Taxonomy" id="2607284"/>
    <lineage>
        <taxon>Bacteria</taxon>
        <taxon>Pseudomonadati</taxon>
        <taxon>Bacteroidota</taxon>
        <taxon>Chitinophagia</taxon>
        <taxon>Chitinophagales</taxon>
        <taxon>Chitinophagaceae</taxon>
        <taxon>Ginsengibacter</taxon>
    </lineage>
</organism>
<name>A0A5J5IKI9_9BACT</name>
<keyword evidence="4 6" id="KW-1133">Transmembrane helix</keyword>
<feature type="transmembrane region" description="Helical" evidence="6">
    <location>
        <begin position="436"/>
        <end position="455"/>
    </location>
</feature>